<evidence type="ECO:0000256" key="9">
    <source>
        <dbReference type="SAM" id="SignalP"/>
    </source>
</evidence>
<feature type="domain" description="Outer membrane protein beta-barrel" evidence="10">
    <location>
        <begin position="371"/>
        <end position="771"/>
    </location>
</feature>
<feature type="chain" id="PRO_5045786161" evidence="9">
    <location>
        <begin position="21"/>
        <end position="798"/>
    </location>
</feature>
<keyword evidence="4" id="KW-0812">Transmembrane</keyword>
<evidence type="ECO:0000256" key="2">
    <source>
        <dbReference type="ARBA" id="ARBA00022448"/>
    </source>
</evidence>
<evidence type="ECO:0000256" key="5">
    <source>
        <dbReference type="ARBA" id="ARBA00022729"/>
    </source>
</evidence>
<dbReference type="PANTHER" id="PTHR30069:SF29">
    <property type="entry name" value="HEMOGLOBIN AND HEMOGLOBIN-HAPTOGLOBIN-BINDING PROTEIN 1-RELATED"/>
    <property type="match status" value="1"/>
</dbReference>
<evidence type="ECO:0000256" key="6">
    <source>
        <dbReference type="ARBA" id="ARBA00023136"/>
    </source>
</evidence>
<keyword evidence="5 9" id="KW-0732">Signal</keyword>
<evidence type="ECO:0000256" key="7">
    <source>
        <dbReference type="ARBA" id="ARBA00023237"/>
    </source>
</evidence>
<proteinExistence type="predicted"/>
<protein>
    <submittedName>
        <fullName evidence="11">Outer membrane beta-barrel family protein</fullName>
    </submittedName>
</protein>
<dbReference type="PANTHER" id="PTHR30069">
    <property type="entry name" value="TONB-DEPENDENT OUTER MEMBRANE RECEPTOR"/>
    <property type="match status" value="1"/>
</dbReference>
<dbReference type="InterPro" id="IPR041700">
    <property type="entry name" value="OMP_b-brl_3"/>
</dbReference>
<dbReference type="InterPro" id="IPR036942">
    <property type="entry name" value="Beta-barrel_TonB_sf"/>
</dbReference>
<evidence type="ECO:0000256" key="8">
    <source>
        <dbReference type="SAM" id="MobiDB-lite"/>
    </source>
</evidence>
<evidence type="ECO:0000313" key="11">
    <source>
        <dbReference type="EMBL" id="GAA4132200.1"/>
    </source>
</evidence>
<name>A0ABP7Y984_9SPHI</name>
<comment type="caution">
    <text evidence="11">The sequence shown here is derived from an EMBL/GenBank/DDBJ whole genome shotgun (WGS) entry which is preliminary data.</text>
</comment>
<dbReference type="InterPro" id="IPR008969">
    <property type="entry name" value="CarboxyPept-like_regulatory"/>
</dbReference>
<accession>A0ABP7Y984</accession>
<dbReference type="Gene3D" id="2.40.170.20">
    <property type="entry name" value="TonB-dependent receptor, beta-barrel domain"/>
    <property type="match status" value="1"/>
</dbReference>
<evidence type="ECO:0000256" key="3">
    <source>
        <dbReference type="ARBA" id="ARBA00022452"/>
    </source>
</evidence>
<dbReference type="Pfam" id="PF14905">
    <property type="entry name" value="OMP_b-brl_3"/>
    <property type="match status" value="1"/>
</dbReference>
<sequence length="798" mass="90284">MLLHQKLFLFFMFLSSLANAQSGIKAQVVNEDNKPMAQVSIQVQNNKSQLVKELTTDTDGSFSINLPNGNYTLRLSYLGYEDTTINGIVAENKWTDLLQVALHPDLQVIDAITIKANKPLIEQKTDRMVINVANSVLSDGLTALEILQRSPGLNVDDDGNIIMRGKSDVAVMINGKLSYLSQKELVTLLRGTSSSSLQSVELITNPSAKFDAQGLGGIINIVMKTEKRKGINLSLNGFGGAGRKARYGTGVNMNAQINSWNFQGSYEHAYRGEEEYRSFDRFFESRWSEQYSKTSEPLKTNNLKVGVDFIPNEKTNLYFLWSAGFGTYDNFNQGYNNILLNNGQMTSNSLTDNTNLSKWNNHNLSLGYQQRMNSRDDQLSVDIDVMKADFDADQLLIADFQKTATQNPYLSKRKNKTPSTTKLLVAKADYLMHLSNKHRLEFGAKSSFMNADNNAINDTLRANEWVQDLHTSNHFLYEEQLHAAYLNYGMEANDWRLQAGLRMENTDALGNQLTSQLKNPKKYTNWFPSLSLGKKISDQHQLQLSYSRRINRPDYDDLNPFRYYVDAFVYFVGNPLLQPELANGYELNYSFKNNLHLSLFYTDVKDVMTSVLTQVPEENLTIRTVANVKGFKNKGMNLNHSFKPTNLWTSINNLSLYENYYFGAFNQDVIDNRGWSLSVQSNNSFALPKQWTVELNGQFNSAESDGVFKRKPSGFVSLGLQKKLMNDKLTLKLVGNDLFKTMQYQTTSNVGSVRMNQNFNLDSRTFIFSLSLRLGKELKGPAKDKGPSEEQSRVRGGS</sequence>
<feature type="signal peptide" evidence="9">
    <location>
        <begin position="1"/>
        <end position="20"/>
    </location>
</feature>
<feature type="region of interest" description="Disordered" evidence="8">
    <location>
        <begin position="778"/>
        <end position="798"/>
    </location>
</feature>
<dbReference type="InterPro" id="IPR039426">
    <property type="entry name" value="TonB-dep_rcpt-like"/>
</dbReference>
<dbReference type="SUPFAM" id="SSF49464">
    <property type="entry name" value="Carboxypeptidase regulatory domain-like"/>
    <property type="match status" value="1"/>
</dbReference>
<keyword evidence="6" id="KW-0472">Membrane</keyword>
<evidence type="ECO:0000259" key="10">
    <source>
        <dbReference type="Pfam" id="PF14905"/>
    </source>
</evidence>
<evidence type="ECO:0000313" key="12">
    <source>
        <dbReference type="Proteomes" id="UP001500101"/>
    </source>
</evidence>
<organism evidence="11 12">
    <name type="scientific">Sphingobacterium kyonggiense</name>
    <dbReference type="NCBI Taxonomy" id="714075"/>
    <lineage>
        <taxon>Bacteria</taxon>
        <taxon>Pseudomonadati</taxon>
        <taxon>Bacteroidota</taxon>
        <taxon>Sphingobacteriia</taxon>
        <taxon>Sphingobacteriales</taxon>
        <taxon>Sphingobacteriaceae</taxon>
        <taxon>Sphingobacterium</taxon>
    </lineage>
</organism>
<dbReference type="EMBL" id="BAAAZI010000004">
    <property type="protein sequence ID" value="GAA4132200.1"/>
    <property type="molecule type" value="Genomic_DNA"/>
</dbReference>
<dbReference type="Gene3D" id="2.60.40.1120">
    <property type="entry name" value="Carboxypeptidase-like, regulatory domain"/>
    <property type="match status" value="1"/>
</dbReference>
<dbReference type="Proteomes" id="UP001500101">
    <property type="component" value="Unassembled WGS sequence"/>
</dbReference>
<dbReference type="Pfam" id="PF13620">
    <property type="entry name" value="CarboxypepD_reg"/>
    <property type="match status" value="1"/>
</dbReference>
<keyword evidence="3" id="KW-1134">Transmembrane beta strand</keyword>
<keyword evidence="12" id="KW-1185">Reference proteome</keyword>
<keyword evidence="2" id="KW-0813">Transport</keyword>
<dbReference type="SUPFAM" id="SSF56935">
    <property type="entry name" value="Porins"/>
    <property type="match status" value="1"/>
</dbReference>
<gene>
    <name evidence="11" type="ORF">GCM10022216_03050</name>
</gene>
<keyword evidence="7" id="KW-0998">Cell outer membrane</keyword>
<evidence type="ECO:0000256" key="1">
    <source>
        <dbReference type="ARBA" id="ARBA00004571"/>
    </source>
</evidence>
<comment type="subcellular location">
    <subcellularLocation>
        <location evidence="1">Cell outer membrane</location>
        <topology evidence="1">Multi-pass membrane protein</topology>
    </subcellularLocation>
</comment>
<reference evidence="12" key="1">
    <citation type="journal article" date="2019" name="Int. J. Syst. Evol. Microbiol.">
        <title>The Global Catalogue of Microorganisms (GCM) 10K type strain sequencing project: providing services to taxonomists for standard genome sequencing and annotation.</title>
        <authorList>
            <consortium name="The Broad Institute Genomics Platform"/>
            <consortium name="The Broad Institute Genome Sequencing Center for Infectious Disease"/>
            <person name="Wu L."/>
            <person name="Ma J."/>
        </authorList>
    </citation>
    <scope>NUCLEOTIDE SEQUENCE [LARGE SCALE GENOMIC DNA]</scope>
    <source>
        <strain evidence="12">JCM 16704</strain>
    </source>
</reference>
<evidence type="ECO:0000256" key="4">
    <source>
        <dbReference type="ARBA" id="ARBA00022692"/>
    </source>
</evidence>